<gene>
    <name evidence="10 13" type="primary">rnfB</name>
    <name evidence="13" type="ORF">GCWU000342_01223</name>
</gene>
<comment type="subcellular location">
    <subcellularLocation>
        <location evidence="10">Cell membrane</location>
    </subcellularLocation>
</comment>
<dbReference type="Pfam" id="PF12800">
    <property type="entry name" value="Fer4_4"/>
    <property type="match status" value="1"/>
</dbReference>
<dbReference type="Gene3D" id="1.10.15.40">
    <property type="entry name" value="Electron transport complex subunit B, putative Fe-S cluster"/>
    <property type="match status" value="1"/>
</dbReference>
<keyword evidence="5 10" id="KW-1278">Translocase</keyword>
<dbReference type="GO" id="GO:0046872">
    <property type="term" value="F:metal ion binding"/>
    <property type="evidence" value="ECO:0007669"/>
    <property type="project" value="UniProtKB-KW"/>
</dbReference>
<feature type="region of interest" description="Hydrophobic" evidence="10">
    <location>
        <begin position="1"/>
        <end position="26"/>
    </location>
</feature>
<evidence type="ECO:0000256" key="8">
    <source>
        <dbReference type="ARBA" id="ARBA00023014"/>
    </source>
</evidence>
<evidence type="ECO:0000256" key="4">
    <source>
        <dbReference type="ARBA" id="ARBA00022737"/>
    </source>
</evidence>
<dbReference type="InterPro" id="IPR017900">
    <property type="entry name" value="4Fe4S_Fe_S_CS"/>
</dbReference>
<evidence type="ECO:0000256" key="10">
    <source>
        <dbReference type="HAMAP-Rule" id="MF_00463"/>
    </source>
</evidence>
<feature type="binding site" evidence="10">
    <location>
        <position position="74"/>
    </location>
    <ligand>
        <name>[4Fe-4S] cluster</name>
        <dbReference type="ChEBI" id="CHEBI:49883"/>
        <label>1</label>
    </ligand>
</feature>
<evidence type="ECO:0000256" key="9">
    <source>
        <dbReference type="ARBA" id="ARBA00023136"/>
    </source>
</evidence>
<keyword evidence="2 10" id="KW-0004">4Fe-4S</keyword>
<dbReference type="EMBL" id="ACIP02000002">
    <property type="protein sequence ID" value="EEP28415.1"/>
    <property type="molecule type" value="Genomic_DNA"/>
</dbReference>
<dbReference type="RefSeq" id="WP_006906233.1">
    <property type="nucleotide sequence ID" value="NZ_GG665866.1"/>
</dbReference>
<feature type="domain" description="4Fe-4S ferredoxin-type" evidence="11">
    <location>
        <begin position="236"/>
        <end position="265"/>
    </location>
</feature>
<feature type="binding site" evidence="10">
    <location>
        <position position="57"/>
    </location>
    <ligand>
        <name>[4Fe-4S] cluster</name>
        <dbReference type="ChEBI" id="CHEBI:49883"/>
        <label>1</label>
    </ligand>
</feature>
<dbReference type="eggNOG" id="COG4231">
    <property type="taxonomic scope" value="Bacteria"/>
</dbReference>
<feature type="binding site" evidence="10">
    <location>
        <position position="148"/>
    </location>
    <ligand>
        <name>[4Fe-4S] cluster</name>
        <dbReference type="ChEBI" id="CHEBI:49883"/>
        <label>2</label>
    </ligand>
</feature>
<dbReference type="HAMAP" id="MF_00463">
    <property type="entry name" value="RsxB_RnfB"/>
    <property type="match status" value="1"/>
</dbReference>
<dbReference type="PANTHER" id="PTHR43560">
    <property type="entry name" value="ION-TRANSLOCATING OXIDOREDUCTASE COMPLEX SUBUNIT B"/>
    <property type="match status" value="1"/>
</dbReference>
<evidence type="ECO:0000256" key="1">
    <source>
        <dbReference type="ARBA" id="ARBA00022448"/>
    </source>
</evidence>
<feature type="binding site" evidence="10">
    <location>
        <position position="171"/>
    </location>
    <ligand>
        <name>[4Fe-4S] cluster</name>
        <dbReference type="ChEBI" id="CHEBI:49883"/>
        <label>3</label>
    </ligand>
</feature>
<feature type="binding site" evidence="10">
    <location>
        <position position="152"/>
    </location>
    <ligand>
        <name>[4Fe-4S] cluster</name>
        <dbReference type="ChEBI" id="CHEBI:49883"/>
        <label>3</label>
    </ligand>
</feature>
<dbReference type="Pfam" id="PF04060">
    <property type="entry name" value="FeS"/>
    <property type="match status" value="1"/>
</dbReference>
<dbReference type="InterPro" id="IPR010207">
    <property type="entry name" value="Elect_transpt_cplx_RnfB/RsxB"/>
</dbReference>
<evidence type="ECO:0000313" key="13">
    <source>
        <dbReference type="EMBL" id="EEP28415.1"/>
    </source>
</evidence>
<keyword evidence="4 10" id="KW-0677">Repeat</keyword>
<feature type="binding site" evidence="10">
    <location>
        <position position="181"/>
    </location>
    <ligand>
        <name>[4Fe-4S] cluster</name>
        <dbReference type="ChEBI" id="CHEBI:49883"/>
        <label>2</label>
    </ligand>
</feature>
<feature type="binding site" evidence="10">
    <location>
        <position position="177"/>
    </location>
    <ligand>
        <name>[4Fe-4S] cluster</name>
        <dbReference type="ChEBI" id="CHEBI:49883"/>
        <label>3</label>
    </ligand>
</feature>
<dbReference type="STRING" id="626523.GCWU000342_01223"/>
<proteinExistence type="inferred from homology"/>
<comment type="similarity">
    <text evidence="10">Belongs to the 4Fe4S bacterial-type ferredoxin family. RnfB subfamily.</text>
</comment>
<dbReference type="SUPFAM" id="SSF54862">
    <property type="entry name" value="4Fe-4S ferredoxins"/>
    <property type="match status" value="1"/>
</dbReference>
<dbReference type="InterPro" id="IPR050395">
    <property type="entry name" value="4Fe4S_Ferredoxin_RnfB"/>
</dbReference>
<dbReference type="AlphaFoldDB" id="C4GBC2"/>
<evidence type="ECO:0000313" key="14">
    <source>
        <dbReference type="Proteomes" id="UP000003494"/>
    </source>
</evidence>
<keyword evidence="10" id="KW-1003">Cell membrane</keyword>
<evidence type="ECO:0000256" key="6">
    <source>
        <dbReference type="ARBA" id="ARBA00022982"/>
    </source>
</evidence>
<dbReference type="PROSITE" id="PS00198">
    <property type="entry name" value="4FE4S_FER_1"/>
    <property type="match status" value="2"/>
</dbReference>
<evidence type="ECO:0000256" key="3">
    <source>
        <dbReference type="ARBA" id="ARBA00022723"/>
    </source>
</evidence>
<dbReference type="GO" id="GO:0051539">
    <property type="term" value="F:4 iron, 4 sulfur cluster binding"/>
    <property type="evidence" value="ECO:0007669"/>
    <property type="project" value="UniProtKB-UniRule"/>
</dbReference>
<comment type="caution">
    <text evidence="10">Lacks conserved residue(s) required for the propagation of feature annotation.</text>
</comment>
<comment type="cofactor">
    <cofactor evidence="10">
        <name>[4Fe-4S] cluster</name>
        <dbReference type="ChEBI" id="CHEBI:49883"/>
    </cofactor>
    <text evidence="10">Binds 3 [4Fe-4S] clusters.</text>
</comment>
<keyword evidence="3 10" id="KW-0479">Metal-binding</keyword>
<evidence type="ECO:0000256" key="5">
    <source>
        <dbReference type="ARBA" id="ARBA00022967"/>
    </source>
</evidence>
<dbReference type="GO" id="GO:0005886">
    <property type="term" value="C:plasma membrane"/>
    <property type="evidence" value="ECO:0007669"/>
    <property type="project" value="UniProtKB-SubCell"/>
</dbReference>
<dbReference type="Pfam" id="PF13237">
    <property type="entry name" value="Fer4_10"/>
    <property type="match status" value="1"/>
</dbReference>
<feature type="domain" description="4Fe-4S" evidence="12">
    <location>
        <begin position="32"/>
        <end position="91"/>
    </location>
</feature>
<sequence length="281" mass="28974">MTGIILATVVVAGAGVIVGFFLGFSAEKFAVEVDPKEAAVLDVLPGNNCGGCGYTGCAALAAAIAKGEAPVNQCPVGGEPVAAQVAEIMGVSADAAEREVAFVRCSGNCEKAEDQYEYQGLMDCVAASQLPGGGAKACSYGCLGLGTCVRACPFDAIHIVDGISFVDREKCKACGKCVAACPRDIIEMIPYDSSYAVSCISEDKGPKVGKVCKAGCIACHMCEKACEYDAVHVVNNIAHIDQSKCVGCGKCADKCPKKVILMQNVPLAEQNRAKRAEAAQA</sequence>
<protein>
    <recommendedName>
        <fullName evidence="10">Ion-translocating oxidoreductase complex subunit B</fullName>
        <ecNumber evidence="10">7.-.-.-</ecNumber>
    </recommendedName>
    <alternativeName>
        <fullName evidence="10">Rnf electron transport complex subunit B</fullName>
    </alternativeName>
</protein>
<dbReference type="EC" id="7.-.-.-" evidence="10"/>
<dbReference type="NCBIfam" id="TIGR01944">
    <property type="entry name" value="rnfB"/>
    <property type="match status" value="1"/>
</dbReference>
<keyword evidence="14" id="KW-1185">Reference proteome</keyword>
<dbReference type="CDD" id="cd10549">
    <property type="entry name" value="MtMvhB_like"/>
    <property type="match status" value="1"/>
</dbReference>
<keyword evidence="7 10" id="KW-0408">Iron</keyword>
<evidence type="ECO:0000256" key="2">
    <source>
        <dbReference type="ARBA" id="ARBA00022485"/>
    </source>
</evidence>
<feature type="domain" description="4Fe-4S ferredoxin-type" evidence="11">
    <location>
        <begin position="162"/>
        <end position="191"/>
    </location>
</feature>
<dbReference type="PROSITE" id="PS51656">
    <property type="entry name" value="4FE4S"/>
    <property type="match status" value="1"/>
</dbReference>
<feature type="binding site" evidence="10">
    <location>
        <position position="138"/>
    </location>
    <ligand>
        <name>[4Fe-4S] cluster</name>
        <dbReference type="ChEBI" id="CHEBI:49883"/>
        <label>2</label>
    </ligand>
</feature>
<dbReference type="PANTHER" id="PTHR43560:SF1">
    <property type="entry name" value="ION-TRANSLOCATING OXIDOREDUCTASE COMPLEX SUBUNIT B"/>
    <property type="match status" value="1"/>
</dbReference>
<keyword evidence="8 10" id="KW-0411">Iron-sulfur</keyword>
<comment type="caution">
    <text evidence="13">The sequence shown here is derived from an EMBL/GenBank/DDBJ whole genome shotgun (WGS) entry which is preliminary data.</text>
</comment>
<reference evidence="13" key="1">
    <citation type="submission" date="2009-04" db="EMBL/GenBank/DDBJ databases">
        <authorList>
            <person name="Weinstock G."/>
            <person name="Sodergren E."/>
            <person name="Clifton S."/>
            <person name="Fulton L."/>
            <person name="Fulton B."/>
            <person name="Courtney L."/>
            <person name="Fronick C."/>
            <person name="Harrison M."/>
            <person name="Strong C."/>
            <person name="Farmer C."/>
            <person name="Delahaunty K."/>
            <person name="Markovic C."/>
            <person name="Hall O."/>
            <person name="Minx P."/>
            <person name="Tomlinson C."/>
            <person name="Mitreva M."/>
            <person name="Nelson J."/>
            <person name="Hou S."/>
            <person name="Wollam A."/>
            <person name="Pepin K.H."/>
            <person name="Johnson M."/>
            <person name="Bhonagiri V."/>
            <person name="Nash W.E."/>
            <person name="Warren W."/>
            <person name="Chinwalla A."/>
            <person name="Mardis E.R."/>
            <person name="Wilson R.K."/>
        </authorList>
    </citation>
    <scope>NUCLEOTIDE SEQUENCE [LARGE SCALE GENOMIC DNA]</scope>
    <source>
        <strain evidence="13">DSM 14600</strain>
    </source>
</reference>
<accession>C4GBC2</accession>
<feature type="domain" description="4Fe-4S ferredoxin-type" evidence="11">
    <location>
        <begin position="142"/>
        <end position="161"/>
    </location>
</feature>
<dbReference type="HOGENOM" id="CLU_053470_0_0_9"/>
<dbReference type="Proteomes" id="UP000003494">
    <property type="component" value="Unassembled WGS sequence"/>
</dbReference>
<dbReference type="InterPro" id="IPR017896">
    <property type="entry name" value="4Fe4S_Fe-S-bd"/>
</dbReference>
<comment type="function">
    <text evidence="10">Part of a membrane-bound complex that couples electron transfer with translocation of ions across the membrane.</text>
</comment>
<dbReference type="Gene3D" id="3.30.70.20">
    <property type="match status" value="2"/>
</dbReference>
<keyword evidence="6 10" id="KW-0249">Electron transport</keyword>
<dbReference type="GO" id="GO:0009055">
    <property type="term" value="F:electron transfer activity"/>
    <property type="evidence" value="ECO:0007669"/>
    <property type="project" value="InterPro"/>
</dbReference>
<dbReference type="PROSITE" id="PS51379">
    <property type="entry name" value="4FE4S_FER_2"/>
    <property type="match status" value="3"/>
</dbReference>
<dbReference type="InterPro" id="IPR007202">
    <property type="entry name" value="4Fe-4S_dom"/>
</dbReference>
<feature type="binding site" evidence="10">
    <location>
        <position position="174"/>
    </location>
    <ligand>
        <name>[4Fe-4S] cluster</name>
        <dbReference type="ChEBI" id="CHEBI:49883"/>
        <label>3</label>
    </ligand>
</feature>
<feature type="binding site" evidence="10">
    <location>
        <position position="142"/>
    </location>
    <ligand>
        <name>[4Fe-4S] cluster</name>
        <dbReference type="ChEBI" id="CHEBI:49883"/>
        <label>2</label>
    </ligand>
</feature>
<name>C4GBC2_9FIRM</name>
<dbReference type="GO" id="GO:0022900">
    <property type="term" value="P:electron transport chain"/>
    <property type="evidence" value="ECO:0007669"/>
    <property type="project" value="UniProtKB-UniRule"/>
</dbReference>
<evidence type="ECO:0000256" key="7">
    <source>
        <dbReference type="ARBA" id="ARBA00023004"/>
    </source>
</evidence>
<comment type="subunit">
    <text evidence="10">The complex is composed of six subunits: RnfA, RnfB, RnfC, RnfD, RnfE and RnfG.</text>
</comment>
<keyword evidence="9 10" id="KW-0472">Membrane</keyword>
<dbReference type="eggNOG" id="COG2878">
    <property type="taxonomic scope" value="Bacteria"/>
</dbReference>
<keyword evidence="1 10" id="KW-0813">Transport</keyword>
<feature type="binding site" evidence="10">
    <location>
        <position position="52"/>
    </location>
    <ligand>
        <name>[4Fe-4S] cluster</name>
        <dbReference type="ChEBI" id="CHEBI:49883"/>
        <label>1</label>
    </ligand>
</feature>
<evidence type="ECO:0000259" key="12">
    <source>
        <dbReference type="PROSITE" id="PS51656"/>
    </source>
</evidence>
<organism evidence="13 14">
    <name type="scientific">Shuttleworthella satelles DSM 14600</name>
    <dbReference type="NCBI Taxonomy" id="626523"/>
    <lineage>
        <taxon>Bacteria</taxon>
        <taxon>Bacillati</taxon>
        <taxon>Bacillota</taxon>
        <taxon>Clostridia</taxon>
        <taxon>Lachnospirales</taxon>
        <taxon>Lachnospiraceae</taxon>
        <taxon>Shuttleworthella</taxon>
    </lineage>
</organism>
<evidence type="ECO:0000259" key="11">
    <source>
        <dbReference type="PROSITE" id="PS51379"/>
    </source>
</evidence>
<feature type="binding site" evidence="10">
    <location>
        <position position="49"/>
    </location>
    <ligand>
        <name>[4Fe-4S] cluster</name>
        <dbReference type="ChEBI" id="CHEBI:49883"/>
        <label>1</label>
    </ligand>
</feature>
<dbReference type="Pfam" id="PF00037">
    <property type="entry name" value="Fer4"/>
    <property type="match status" value="1"/>
</dbReference>